<evidence type="ECO:0000259" key="2">
    <source>
        <dbReference type="Pfam" id="PF00899"/>
    </source>
</evidence>
<keyword evidence="1" id="KW-1133">Transmembrane helix</keyword>
<dbReference type="Gene3D" id="3.40.50.720">
    <property type="entry name" value="NAD(P)-binding Rossmann-like Domain"/>
    <property type="match status" value="1"/>
</dbReference>
<evidence type="ECO:0000313" key="4">
    <source>
        <dbReference type="Proteomes" id="UP000048179"/>
    </source>
</evidence>
<evidence type="ECO:0000256" key="1">
    <source>
        <dbReference type="SAM" id="Phobius"/>
    </source>
</evidence>
<proteinExistence type="predicted"/>
<feature type="transmembrane region" description="Helical" evidence="1">
    <location>
        <begin position="185"/>
        <end position="208"/>
    </location>
</feature>
<dbReference type="InterPro" id="IPR035985">
    <property type="entry name" value="Ubiquitin-activating_enz"/>
</dbReference>
<gene>
    <name evidence="3" type="ORF">ERS020247_00117</name>
</gene>
<dbReference type="EMBL" id="CFGT01000001">
    <property type="protein sequence ID" value="CEY55015.1"/>
    <property type="molecule type" value="Genomic_DNA"/>
</dbReference>
<keyword evidence="1" id="KW-0472">Membrane</keyword>
<feature type="domain" description="THIF-type NAD/FAD binding fold" evidence="2">
    <location>
        <begin position="119"/>
        <end position="159"/>
    </location>
</feature>
<accession>A0A2N9ZXB9</accession>
<dbReference type="InterPro" id="IPR000594">
    <property type="entry name" value="ThiF_NAD_FAD-bd"/>
</dbReference>
<reference evidence="3 4" key="1">
    <citation type="submission" date="2015-03" db="EMBL/GenBank/DDBJ databases">
        <authorList>
            <consortium name="Pathogen Informatics"/>
        </authorList>
    </citation>
    <scope>NUCLEOTIDE SEQUENCE [LARGE SCALE GENOMIC DNA]</scope>
    <source>
        <strain evidence="3 4">SMRU737</strain>
    </source>
</reference>
<dbReference type="GO" id="GO:0008641">
    <property type="term" value="F:ubiquitin-like modifier activating enzyme activity"/>
    <property type="evidence" value="ECO:0007669"/>
    <property type="project" value="InterPro"/>
</dbReference>
<dbReference type="RefSeq" id="WP_226373091.1">
    <property type="nucleotide sequence ID" value="NZ_CFGT01000001.1"/>
</dbReference>
<dbReference type="SUPFAM" id="SSF69572">
    <property type="entry name" value="Activating enzymes of the ubiquitin-like proteins"/>
    <property type="match status" value="1"/>
</dbReference>
<sequence length="215" mass="23871">MDLLKARPKLKKAYPVVYKDGSVYIGGVGEITEYEDPSGAIEYMLKKMDGINTVEKIIREVSETYSELSPSDVMEAIDEISKERFIEDLNLTGSKILSKYELERYHRNINFFSSYATLSENKYISQKKLIDSKIGIIGLGGLGSHIIYDLAGLGIGEIKAVEGVGAILGAILAPELIKKFRYGKILSISTMLAGLSTMLLSINTNYIYGSIFRFE</sequence>
<keyword evidence="1" id="KW-0812">Transmembrane</keyword>
<organism evidence="3 4">
    <name type="scientific">Streptococcus pseudopneumoniae</name>
    <dbReference type="NCBI Taxonomy" id="257758"/>
    <lineage>
        <taxon>Bacteria</taxon>
        <taxon>Bacillati</taxon>
        <taxon>Bacillota</taxon>
        <taxon>Bacilli</taxon>
        <taxon>Lactobacillales</taxon>
        <taxon>Streptococcaceae</taxon>
        <taxon>Streptococcus</taxon>
    </lineage>
</organism>
<name>A0A2N9ZXB9_9STRE</name>
<dbReference type="Proteomes" id="UP000048179">
    <property type="component" value="Unassembled WGS sequence"/>
</dbReference>
<dbReference type="AlphaFoldDB" id="A0A2N9ZXB9"/>
<evidence type="ECO:0000313" key="3">
    <source>
        <dbReference type="EMBL" id="CEY55015.1"/>
    </source>
</evidence>
<protein>
    <submittedName>
        <fullName evidence="3">HesA/MoeB/ThiF family protein</fullName>
    </submittedName>
</protein>
<dbReference type="Pfam" id="PF00899">
    <property type="entry name" value="ThiF"/>
    <property type="match status" value="1"/>
</dbReference>